<sequence length="550" mass="62233">MESTIAGVLLAPVASLPRSHREVIQYHASLYEKGIQNGDFEPFVYPWGALGALVVIVYLLIPHRNRPWLKNARFLAFAWITAFAAFTIRYTRPKSPTASFGLGLISAWSVLWVGAILVVNDAQTDFQRIERTGGVFRQGKKEKEDLDGTTVADFKNEDNISLDGRNLNGHTEPQGHLGPSDRHGEFAWQPFPLTPFVERLDWVLDIFCNFRGVGWNWRTSSLAPPPKWVQEQLRRNTSNPPKNSSRVHPGQTKVYPTRRELLIANTKTLLIGYIQLDALITLRNHDPYFWGLVDQPPPAYFPAIVTGNPVVLNMYRLAVSQFAIKWALETIFCMGPLFFSGLIGPSILGARAEAWVYPETWGSYDIVLDRGLAGWWSGWWHQTFRFAFDQPSKKLIEITGMNPKSPAVKGLQLVIAFGLSGFLHACGSYTCHGITRPLMGPIRFFLLQAVAVFAEVLLSQAARHTGIQNYVPKWAMRTFTFTYVHFWFYHTAPLLCEDFAKGGVWLFEPIPISLFRGLGFGVEGDGWCCWSTGFIRWYTGKHWWKGGIAF</sequence>
<name>A0A6G1KQS5_9PLEO</name>
<accession>A0A6G1KQS5</accession>
<dbReference type="OrthoDB" id="2796277at2759"/>
<proteinExistence type="inferred from homology"/>
<keyword evidence="5 8" id="KW-1133">Transmembrane helix</keyword>
<evidence type="ECO:0000313" key="11">
    <source>
        <dbReference type="Proteomes" id="UP000799428"/>
    </source>
</evidence>
<feature type="transmembrane region" description="Helical" evidence="8">
    <location>
        <begin position="98"/>
        <end position="119"/>
    </location>
</feature>
<feature type="transmembrane region" description="Helical" evidence="8">
    <location>
        <begin position="74"/>
        <end position="92"/>
    </location>
</feature>
<evidence type="ECO:0000256" key="6">
    <source>
        <dbReference type="ARBA" id="ARBA00023136"/>
    </source>
</evidence>
<evidence type="ECO:0000259" key="9">
    <source>
        <dbReference type="Pfam" id="PF13813"/>
    </source>
</evidence>
<dbReference type="GO" id="GO:0016020">
    <property type="term" value="C:membrane"/>
    <property type="evidence" value="ECO:0007669"/>
    <property type="project" value="UniProtKB-SubCell"/>
</dbReference>
<keyword evidence="11" id="KW-1185">Reference proteome</keyword>
<dbReference type="InterPro" id="IPR044851">
    <property type="entry name" value="Wax_synthase"/>
</dbReference>
<feature type="transmembrane region" description="Helical" evidence="8">
    <location>
        <begin position="45"/>
        <end position="62"/>
    </location>
</feature>
<keyword evidence="4 8" id="KW-0812">Transmembrane</keyword>
<evidence type="ECO:0000256" key="3">
    <source>
        <dbReference type="ARBA" id="ARBA00022679"/>
    </source>
</evidence>
<keyword evidence="3" id="KW-0808">Transferase</keyword>
<dbReference type="PANTHER" id="PTHR31595">
    <property type="entry name" value="LONG-CHAIN-ALCOHOL O-FATTY-ACYLTRANSFERASE 3-RELATED"/>
    <property type="match status" value="1"/>
</dbReference>
<dbReference type="EMBL" id="MU005764">
    <property type="protein sequence ID" value="KAF2715160.1"/>
    <property type="molecule type" value="Genomic_DNA"/>
</dbReference>
<dbReference type="AlphaFoldDB" id="A0A6G1KQS5"/>
<keyword evidence="6 8" id="KW-0472">Membrane</keyword>
<dbReference type="InterPro" id="IPR032805">
    <property type="entry name" value="Wax_synthase_dom"/>
</dbReference>
<dbReference type="GO" id="GO:0008374">
    <property type="term" value="F:O-acyltransferase activity"/>
    <property type="evidence" value="ECO:0007669"/>
    <property type="project" value="InterPro"/>
</dbReference>
<reference evidence="10" key="1">
    <citation type="journal article" date="2020" name="Stud. Mycol.">
        <title>101 Dothideomycetes genomes: a test case for predicting lifestyles and emergence of pathogens.</title>
        <authorList>
            <person name="Haridas S."/>
            <person name="Albert R."/>
            <person name="Binder M."/>
            <person name="Bloem J."/>
            <person name="Labutti K."/>
            <person name="Salamov A."/>
            <person name="Andreopoulos B."/>
            <person name="Baker S."/>
            <person name="Barry K."/>
            <person name="Bills G."/>
            <person name="Bluhm B."/>
            <person name="Cannon C."/>
            <person name="Castanera R."/>
            <person name="Culley D."/>
            <person name="Daum C."/>
            <person name="Ezra D."/>
            <person name="Gonzalez J."/>
            <person name="Henrissat B."/>
            <person name="Kuo A."/>
            <person name="Liang C."/>
            <person name="Lipzen A."/>
            <person name="Lutzoni F."/>
            <person name="Magnuson J."/>
            <person name="Mondo S."/>
            <person name="Nolan M."/>
            <person name="Ohm R."/>
            <person name="Pangilinan J."/>
            <person name="Park H.-J."/>
            <person name="Ramirez L."/>
            <person name="Alfaro M."/>
            <person name="Sun H."/>
            <person name="Tritt A."/>
            <person name="Yoshinaga Y."/>
            <person name="Zwiers L.-H."/>
            <person name="Turgeon B."/>
            <person name="Goodwin S."/>
            <person name="Spatafora J."/>
            <person name="Crous P."/>
            <person name="Grigoriev I."/>
        </authorList>
    </citation>
    <scope>NUCLEOTIDE SEQUENCE</scope>
    <source>
        <strain evidence="10">CBS 279.74</strain>
    </source>
</reference>
<gene>
    <name evidence="10" type="ORF">K504DRAFT_478416</name>
</gene>
<feature type="transmembrane region" description="Helical" evidence="8">
    <location>
        <begin position="326"/>
        <end position="348"/>
    </location>
</feature>
<protein>
    <recommendedName>
        <fullName evidence="9">Wax synthase domain-containing protein</fullName>
    </recommendedName>
</protein>
<dbReference type="Pfam" id="PF13813">
    <property type="entry name" value="MBOAT_2"/>
    <property type="match status" value="1"/>
</dbReference>
<dbReference type="Proteomes" id="UP000799428">
    <property type="component" value="Unassembled WGS sequence"/>
</dbReference>
<evidence type="ECO:0000256" key="4">
    <source>
        <dbReference type="ARBA" id="ARBA00022692"/>
    </source>
</evidence>
<evidence type="ECO:0000313" key="10">
    <source>
        <dbReference type="EMBL" id="KAF2715160.1"/>
    </source>
</evidence>
<feature type="compositionally biased region" description="Polar residues" evidence="7">
    <location>
        <begin position="235"/>
        <end position="246"/>
    </location>
</feature>
<organism evidence="10 11">
    <name type="scientific">Pleomassaria siparia CBS 279.74</name>
    <dbReference type="NCBI Taxonomy" id="1314801"/>
    <lineage>
        <taxon>Eukaryota</taxon>
        <taxon>Fungi</taxon>
        <taxon>Dikarya</taxon>
        <taxon>Ascomycota</taxon>
        <taxon>Pezizomycotina</taxon>
        <taxon>Dothideomycetes</taxon>
        <taxon>Pleosporomycetidae</taxon>
        <taxon>Pleosporales</taxon>
        <taxon>Pleomassariaceae</taxon>
        <taxon>Pleomassaria</taxon>
    </lineage>
</organism>
<dbReference type="GO" id="GO:0006629">
    <property type="term" value="P:lipid metabolic process"/>
    <property type="evidence" value="ECO:0007669"/>
    <property type="project" value="InterPro"/>
</dbReference>
<comment type="similarity">
    <text evidence="2">Belongs to the wax synthase family.</text>
</comment>
<feature type="region of interest" description="Disordered" evidence="7">
    <location>
        <begin position="231"/>
        <end position="250"/>
    </location>
</feature>
<feature type="domain" description="Wax synthase" evidence="9">
    <location>
        <begin position="368"/>
        <end position="446"/>
    </location>
</feature>
<evidence type="ECO:0000256" key="7">
    <source>
        <dbReference type="SAM" id="MobiDB-lite"/>
    </source>
</evidence>
<comment type="subcellular location">
    <subcellularLocation>
        <location evidence="1">Membrane</location>
        <topology evidence="1">Multi-pass membrane protein</topology>
    </subcellularLocation>
</comment>
<evidence type="ECO:0000256" key="2">
    <source>
        <dbReference type="ARBA" id="ARBA00007282"/>
    </source>
</evidence>
<evidence type="ECO:0000256" key="1">
    <source>
        <dbReference type="ARBA" id="ARBA00004141"/>
    </source>
</evidence>
<evidence type="ECO:0000256" key="5">
    <source>
        <dbReference type="ARBA" id="ARBA00022989"/>
    </source>
</evidence>
<evidence type="ECO:0000256" key="8">
    <source>
        <dbReference type="SAM" id="Phobius"/>
    </source>
</evidence>
<dbReference type="PANTHER" id="PTHR31595:SF67">
    <property type="entry name" value="WAX SYNTHASE DOMAIN-CONTAINING PROTEIN"/>
    <property type="match status" value="1"/>
</dbReference>